<dbReference type="Proteomes" id="UP000270261">
    <property type="component" value="Unassembled WGS sequence"/>
</dbReference>
<dbReference type="Gene3D" id="1.10.287.70">
    <property type="match status" value="1"/>
</dbReference>
<organism evidence="6 7">
    <name type="scientific">Lautropia dentalis</name>
    <dbReference type="NCBI Taxonomy" id="2490857"/>
    <lineage>
        <taxon>Bacteria</taxon>
        <taxon>Pseudomonadati</taxon>
        <taxon>Pseudomonadota</taxon>
        <taxon>Betaproteobacteria</taxon>
        <taxon>Burkholderiales</taxon>
        <taxon>Burkholderiaceae</taxon>
        <taxon>Lautropia</taxon>
    </lineage>
</organism>
<dbReference type="InterPro" id="IPR003148">
    <property type="entry name" value="RCK_N"/>
</dbReference>
<evidence type="ECO:0000256" key="1">
    <source>
        <dbReference type="ARBA" id="ARBA00022448"/>
    </source>
</evidence>
<keyword evidence="3" id="KW-0812">Transmembrane</keyword>
<dbReference type="InterPro" id="IPR006037">
    <property type="entry name" value="RCK_C"/>
</dbReference>
<evidence type="ECO:0000259" key="4">
    <source>
        <dbReference type="PROSITE" id="PS51201"/>
    </source>
</evidence>
<dbReference type="EMBL" id="RRUE01000002">
    <property type="protein sequence ID" value="RRN44342.1"/>
    <property type="molecule type" value="Genomic_DNA"/>
</dbReference>
<dbReference type="OrthoDB" id="9781411at2"/>
<reference evidence="6 7" key="1">
    <citation type="submission" date="2018-11" db="EMBL/GenBank/DDBJ databases">
        <title>Genome sequencing of Lautropia sp. KCOM 2505 (= ChDC F240).</title>
        <authorList>
            <person name="Kook J.-K."/>
            <person name="Park S.-N."/>
            <person name="Lim Y.K."/>
        </authorList>
    </citation>
    <scope>NUCLEOTIDE SEQUENCE [LARGE SCALE GENOMIC DNA]</scope>
    <source>
        <strain evidence="6 7">KCOM 2505</strain>
    </source>
</reference>
<dbReference type="Pfam" id="PF02254">
    <property type="entry name" value="TrkA_N"/>
    <property type="match status" value="2"/>
</dbReference>
<accession>A0A3R8LMX7</accession>
<dbReference type="SUPFAM" id="SSF116726">
    <property type="entry name" value="TrkA C-terminal domain-like"/>
    <property type="match status" value="1"/>
</dbReference>
<dbReference type="GO" id="GO:0006813">
    <property type="term" value="P:potassium ion transport"/>
    <property type="evidence" value="ECO:0007669"/>
    <property type="project" value="InterPro"/>
</dbReference>
<name>A0A3R8LMX7_9BURK</name>
<dbReference type="Gene3D" id="3.40.50.720">
    <property type="entry name" value="NAD(P)-binding Rossmann-like Domain"/>
    <property type="match status" value="2"/>
</dbReference>
<keyword evidence="1" id="KW-0813">Transport</keyword>
<dbReference type="SUPFAM" id="SSF51735">
    <property type="entry name" value="NAD(P)-binding Rossmann-fold domains"/>
    <property type="match status" value="2"/>
</dbReference>
<gene>
    <name evidence="6" type="ORF">EHV23_13565</name>
</gene>
<dbReference type="PANTHER" id="PTHR43833:SF5">
    <property type="entry name" value="TRK SYSTEM POTASSIUM UPTAKE PROTEIN TRKA"/>
    <property type="match status" value="1"/>
</dbReference>
<dbReference type="SUPFAM" id="SSF81324">
    <property type="entry name" value="Voltage-gated potassium channels"/>
    <property type="match status" value="1"/>
</dbReference>
<protein>
    <submittedName>
        <fullName evidence="6">Potassium channel protein</fullName>
    </submittedName>
</protein>
<sequence>MIDVIYMILRRLRVPLIILIAVYAISIFGLAIAPGVDPDGNPWRMGFFHATYVMSYTATTIGFGELPFPFSDQQRAWLIITIYMSVMAWTYAVGSVFAMTTDRTFRRTVARNVFRWQVKRLSEPFFVICGAGRSALALAQALDQLGHRLVVVEISDERATRFALNEFLSPPLILEADAVHPGSLKDAGIHRRICRGVIALTSDERANQTIAIGAKLLRDDITVIARVSDAEGATNLHAFGDVHAINPFQVLATNLSLDIAAPEVLRLEDWVTAAPGTPIPTRINLPKGKWVLVGYGRFGQTISATLDESRVGWKAIDPDRALAGEARLLRGDNSEGSLKAAGVARASVLVAGTDNDTINLSVTTIARRLNPDIFVIIRQNQSADRLLIDAARANLRVVQSQLVVREILQTLKTPMLGDFITLVRQRGNTAASQVIEHIMATVGNASPRNWAFHCDPTQPGLFNAFFRNRGGSALTIEQILRDPRHYETRLPALAVMLVRRGERVLLPAPSTELKPGDRLLFMGLESAQRLQLNFLEDPLAVDYVRTGIQRPRGWLFRRLDAWWTLRQERLGARKGHGKP</sequence>
<feature type="transmembrane region" description="Helical" evidence="3">
    <location>
        <begin position="76"/>
        <end position="99"/>
    </location>
</feature>
<evidence type="ECO:0000259" key="5">
    <source>
        <dbReference type="PROSITE" id="PS51202"/>
    </source>
</evidence>
<evidence type="ECO:0000256" key="2">
    <source>
        <dbReference type="ARBA" id="ARBA00023065"/>
    </source>
</evidence>
<comment type="caution">
    <text evidence="6">The sequence shown here is derived from an EMBL/GenBank/DDBJ whole genome shotgun (WGS) entry which is preliminary data.</text>
</comment>
<keyword evidence="3" id="KW-1133">Transmembrane helix</keyword>
<dbReference type="PROSITE" id="PS51202">
    <property type="entry name" value="RCK_C"/>
    <property type="match status" value="1"/>
</dbReference>
<feature type="domain" description="RCK N-terminal" evidence="4">
    <location>
        <begin position="123"/>
        <end position="246"/>
    </location>
</feature>
<dbReference type="PROSITE" id="PS51201">
    <property type="entry name" value="RCK_N"/>
    <property type="match status" value="1"/>
</dbReference>
<keyword evidence="6" id="KW-0407">Ion channel</keyword>
<keyword evidence="3" id="KW-0472">Membrane</keyword>
<feature type="transmembrane region" description="Helical" evidence="3">
    <location>
        <begin position="12"/>
        <end position="33"/>
    </location>
</feature>
<dbReference type="InterPro" id="IPR036721">
    <property type="entry name" value="RCK_C_sf"/>
</dbReference>
<dbReference type="InterPro" id="IPR036291">
    <property type="entry name" value="NAD(P)-bd_dom_sf"/>
</dbReference>
<evidence type="ECO:0000256" key="3">
    <source>
        <dbReference type="SAM" id="Phobius"/>
    </source>
</evidence>
<dbReference type="AlphaFoldDB" id="A0A3R8LMX7"/>
<keyword evidence="2" id="KW-0406">Ion transport</keyword>
<dbReference type="GO" id="GO:0008324">
    <property type="term" value="F:monoatomic cation transmembrane transporter activity"/>
    <property type="evidence" value="ECO:0007669"/>
    <property type="project" value="InterPro"/>
</dbReference>
<feature type="domain" description="RCK C-terminal" evidence="5">
    <location>
        <begin position="487"/>
        <end position="538"/>
    </location>
</feature>
<proteinExistence type="predicted"/>
<evidence type="ECO:0000313" key="6">
    <source>
        <dbReference type="EMBL" id="RRN44342.1"/>
    </source>
</evidence>
<feature type="transmembrane region" description="Helical" evidence="3">
    <location>
        <begin position="45"/>
        <end position="64"/>
    </location>
</feature>
<keyword evidence="7" id="KW-1185">Reference proteome</keyword>
<dbReference type="PANTHER" id="PTHR43833">
    <property type="entry name" value="POTASSIUM CHANNEL PROTEIN 2-RELATED-RELATED"/>
    <property type="match status" value="1"/>
</dbReference>
<evidence type="ECO:0000313" key="7">
    <source>
        <dbReference type="Proteomes" id="UP000270261"/>
    </source>
</evidence>
<dbReference type="InterPro" id="IPR050721">
    <property type="entry name" value="Trk_Ktr_HKT_K-transport"/>
</dbReference>
<dbReference type="RefSeq" id="WP_125096537.1">
    <property type="nucleotide sequence ID" value="NZ_RRUE01000002.1"/>
</dbReference>